<dbReference type="EMBL" id="NEVS01000004">
    <property type="protein sequence ID" value="OZI63285.1"/>
    <property type="molecule type" value="Genomic_DNA"/>
</dbReference>
<dbReference type="Proteomes" id="UP000215767">
    <property type="component" value="Unassembled WGS sequence"/>
</dbReference>
<accession>A0A261UNR9</accession>
<organism evidence="1 2">
    <name type="scientific">Bordetella genomosp. 11</name>
    <dbReference type="NCBI Taxonomy" id="1416808"/>
    <lineage>
        <taxon>Bacteria</taxon>
        <taxon>Pseudomonadati</taxon>
        <taxon>Pseudomonadota</taxon>
        <taxon>Betaproteobacteria</taxon>
        <taxon>Burkholderiales</taxon>
        <taxon>Alcaligenaceae</taxon>
        <taxon>Bordetella</taxon>
    </lineage>
</organism>
<comment type="caution">
    <text evidence="1">The sequence shown here is derived from an EMBL/GenBank/DDBJ whole genome shotgun (WGS) entry which is preliminary data.</text>
</comment>
<proteinExistence type="predicted"/>
<gene>
    <name evidence="1" type="ORF">CAL28_10680</name>
</gene>
<dbReference type="OrthoDB" id="9016990at2"/>
<protein>
    <submittedName>
        <fullName evidence="1">Uncharacterized protein</fullName>
    </submittedName>
</protein>
<sequence length="108" mass="11821">MISATVKYSTGFVKDPDTYEQVPSYNVVEGAQIQVQALTGKDLAQLQGLNLQGVVRAIYLYGDTQGVNRPSQKGGDLIIFDSQTWLTVTVLETWPGWSKVAATLQMDP</sequence>
<evidence type="ECO:0000313" key="2">
    <source>
        <dbReference type="Proteomes" id="UP000215767"/>
    </source>
</evidence>
<reference evidence="2" key="1">
    <citation type="submission" date="2017-05" db="EMBL/GenBank/DDBJ databases">
        <title>Complete and WGS of Bordetella genogroups.</title>
        <authorList>
            <person name="Spilker T."/>
            <person name="Lipuma J."/>
        </authorList>
    </citation>
    <scope>NUCLEOTIDE SEQUENCE [LARGE SCALE GENOMIC DNA]</scope>
    <source>
        <strain evidence="2">AU8856</strain>
    </source>
</reference>
<evidence type="ECO:0000313" key="1">
    <source>
        <dbReference type="EMBL" id="OZI63285.1"/>
    </source>
</evidence>
<dbReference type="AlphaFoldDB" id="A0A261UNR9"/>
<keyword evidence="2" id="KW-1185">Reference proteome</keyword>
<name>A0A261UNR9_9BORD</name>